<reference evidence="1 2" key="1">
    <citation type="submission" date="2018-12" db="EMBL/GenBank/DDBJ databases">
        <title>Genome Sequence of Candidatus Viridilinea halotolerans isolated from saline sulfide-rich spring.</title>
        <authorList>
            <person name="Grouzdev D.S."/>
            <person name="Burganskaya E.I."/>
            <person name="Krutkina M.S."/>
            <person name="Sukhacheva M.V."/>
            <person name="Gorlenko V.M."/>
        </authorList>
    </citation>
    <scope>NUCLEOTIDE SEQUENCE [LARGE SCALE GENOMIC DNA]</scope>
    <source>
        <strain evidence="1">Chok-6</strain>
    </source>
</reference>
<gene>
    <name evidence="1" type="ORF">EI684_08280</name>
</gene>
<proteinExistence type="predicted"/>
<accession>A0A426U2F7</accession>
<name>A0A426U2F7_9CHLR</name>
<dbReference type="EMBL" id="RSAS01000315">
    <property type="protein sequence ID" value="RRR73814.1"/>
    <property type="molecule type" value="Genomic_DNA"/>
</dbReference>
<organism evidence="1 2">
    <name type="scientific">Candidatus Viridilinea halotolerans</name>
    <dbReference type="NCBI Taxonomy" id="2491704"/>
    <lineage>
        <taxon>Bacteria</taxon>
        <taxon>Bacillati</taxon>
        <taxon>Chloroflexota</taxon>
        <taxon>Chloroflexia</taxon>
        <taxon>Chloroflexales</taxon>
        <taxon>Chloroflexineae</taxon>
        <taxon>Oscillochloridaceae</taxon>
        <taxon>Candidatus Viridilinea</taxon>
    </lineage>
</organism>
<evidence type="ECO:0000313" key="1">
    <source>
        <dbReference type="EMBL" id="RRR73814.1"/>
    </source>
</evidence>
<comment type="caution">
    <text evidence="1">The sequence shown here is derived from an EMBL/GenBank/DDBJ whole genome shotgun (WGS) entry which is preliminary data.</text>
</comment>
<dbReference type="AlphaFoldDB" id="A0A426U2F7"/>
<evidence type="ECO:0000313" key="2">
    <source>
        <dbReference type="Proteomes" id="UP000280307"/>
    </source>
</evidence>
<protein>
    <submittedName>
        <fullName evidence="1">Uncharacterized protein</fullName>
    </submittedName>
</protein>
<dbReference type="Proteomes" id="UP000280307">
    <property type="component" value="Unassembled WGS sequence"/>
</dbReference>
<sequence>MNDLLQKINARLQHYNRDELMGLIWDFLTDRDEDDLAAFLFTRPDPATALQTDLDVMKQHLFTALGMLNPDLDAVLLEGIGDEEYDQTLIDLSDDLSSYGSNRRCANVCVRRCRGIRNGTKPTCVST</sequence>